<comment type="function">
    <text evidence="6">Involved in transcription antitermination. Required for transcription of ribosomal RNA (rRNA) genes. Binds specifically to the boxA antiterminator sequence of the ribosomal RNA (rrn) operons.</text>
</comment>
<keyword evidence="5 6" id="KW-0804">Transcription</keyword>
<dbReference type="InterPro" id="IPR006027">
    <property type="entry name" value="NusB_RsmB_TIM44"/>
</dbReference>
<dbReference type="GO" id="GO:0005829">
    <property type="term" value="C:cytosol"/>
    <property type="evidence" value="ECO:0007669"/>
    <property type="project" value="TreeGrafter"/>
</dbReference>
<name>A0A1H1L2T5_9ACTN</name>
<proteinExistence type="inferred from homology"/>
<evidence type="ECO:0000256" key="4">
    <source>
        <dbReference type="ARBA" id="ARBA00023015"/>
    </source>
</evidence>
<dbReference type="GO" id="GO:0003723">
    <property type="term" value="F:RNA binding"/>
    <property type="evidence" value="ECO:0007669"/>
    <property type="project" value="UniProtKB-UniRule"/>
</dbReference>
<dbReference type="GO" id="GO:0006353">
    <property type="term" value="P:DNA-templated transcription termination"/>
    <property type="evidence" value="ECO:0007669"/>
    <property type="project" value="UniProtKB-UniRule"/>
</dbReference>
<evidence type="ECO:0000256" key="1">
    <source>
        <dbReference type="ARBA" id="ARBA00005952"/>
    </source>
</evidence>
<sequence>MSNKHHHFGGRTLARAQALQLLFQAEATDRTVYEVLEGDYALSQGPLDPFGEMLARGADDMRHELDAVISATSSNWSVSRMPSVDRNLLRLALYEMLEVDEVAIAVTIDESVELAKAFGSDESPKFINGVLGRVASKMDKGVDVVAEAKRLEAERAAHEDAEDAEDDECEGAGVEARDEAAEAVGADDEGLGEE</sequence>
<dbReference type="GO" id="GO:0031564">
    <property type="term" value="P:transcription antitermination"/>
    <property type="evidence" value="ECO:0007669"/>
    <property type="project" value="UniProtKB-KW"/>
</dbReference>
<protein>
    <recommendedName>
        <fullName evidence="6">Transcription antitermination protein NusB</fullName>
    </recommendedName>
    <alternativeName>
        <fullName evidence="6">Antitermination factor NusB</fullName>
    </alternativeName>
</protein>
<dbReference type="EMBL" id="LT629759">
    <property type="protein sequence ID" value="SDR68229.1"/>
    <property type="molecule type" value="Genomic_DNA"/>
</dbReference>
<dbReference type="OrthoDB" id="3528057at2"/>
<dbReference type="NCBIfam" id="TIGR01951">
    <property type="entry name" value="nusB"/>
    <property type="match status" value="1"/>
</dbReference>
<dbReference type="Pfam" id="PF01029">
    <property type="entry name" value="NusB"/>
    <property type="match status" value="1"/>
</dbReference>
<keyword evidence="2 6" id="KW-0889">Transcription antitermination</keyword>
<dbReference type="InterPro" id="IPR035926">
    <property type="entry name" value="NusB-like_sf"/>
</dbReference>
<dbReference type="SUPFAM" id="SSF48013">
    <property type="entry name" value="NusB-like"/>
    <property type="match status" value="1"/>
</dbReference>
<evidence type="ECO:0000313" key="10">
    <source>
        <dbReference type="Proteomes" id="UP000199480"/>
    </source>
</evidence>
<dbReference type="Proteomes" id="UP000199480">
    <property type="component" value="Chromosome I"/>
</dbReference>
<evidence type="ECO:0000259" key="8">
    <source>
        <dbReference type="Pfam" id="PF01029"/>
    </source>
</evidence>
<dbReference type="Gene3D" id="1.10.940.10">
    <property type="entry name" value="NusB-like"/>
    <property type="match status" value="1"/>
</dbReference>
<keyword evidence="3 6" id="KW-0694">RNA-binding</keyword>
<dbReference type="RefSeq" id="WP_090861621.1">
    <property type="nucleotide sequence ID" value="NZ_LT629759.1"/>
</dbReference>
<evidence type="ECO:0000256" key="7">
    <source>
        <dbReference type="SAM" id="MobiDB-lite"/>
    </source>
</evidence>
<reference evidence="10" key="1">
    <citation type="submission" date="2016-10" db="EMBL/GenBank/DDBJ databases">
        <authorList>
            <person name="Varghese N."/>
            <person name="Submissions S."/>
        </authorList>
    </citation>
    <scope>NUCLEOTIDE SEQUENCE [LARGE SCALE GENOMIC DNA]</scope>
    <source>
        <strain evidence="10">DSM 22620</strain>
    </source>
</reference>
<gene>
    <name evidence="6" type="primary">nusB</name>
    <name evidence="9" type="ORF">SAMN04489857_0606</name>
</gene>
<feature type="domain" description="NusB/RsmB/TIM44" evidence="8">
    <location>
        <begin position="14"/>
        <end position="135"/>
    </location>
</feature>
<evidence type="ECO:0000256" key="3">
    <source>
        <dbReference type="ARBA" id="ARBA00022884"/>
    </source>
</evidence>
<dbReference type="InterPro" id="IPR011605">
    <property type="entry name" value="NusB_fam"/>
</dbReference>
<comment type="similarity">
    <text evidence="1 6">Belongs to the NusB family.</text>
</comment>
<feature type="region of interest" description="Disordered" evidence="7">
    <location>
        <begin position="153"/>
        <end position="194"/>
    </location>
</feature>
<feature type="compositionally biased region" description="Acidic residues" evidence="7">
    <location>
        <begin position="185"/>
        <end position="194"/>
    </location>
</feature>
<feature type="compositionally biased region" description="Acidic residues" evidence="7">
    <location>
        <begin position="160"/>
        <end position="170"/>
    </location>
</feature>
<dbReference type="GeneID" id="78499981"/>
<evidence type="ECO:0000256" key="2">
    <source>
        <dbReference type="ARBA" id="ARBA00022814"/>
    </source>
</evidence>
<evidence type="ECO:0000256" key="6">
    <source>
        <dbReference type="HAMAP-Rule" id="MF_00073"/>
    </source>
</evidence>
<keyword evidence="4 6" id="KW-0805">Transcription regulation</keyword>
<organism evidence="9 10">
    <name type="scientific">Parafannyhessea umbonata</name>
    <dbReference type="NCBI Taxonomy" id="604330"/>
    <lineage>
        <taxon>Bacteria</taxon>
        <taxon>Bacillati</taxon>
        <taxon>Actinomycetota</taxon>
        <taxon>Coriobacteriia</taxon>
        <taxon>Coriobacteriales</taxon>
        <taxon>Atopobiaceae</taxon>
        <taxon>Parafannyhessea</taxon>
    </lineage>
</organism>
<dbReference type="PANTHER" id="PTHR11078:SF3">
    <property type="entry name" value="ANTITERMINATION NUSB DOMAIN-CONTAINING PROTEIN"/>
    <property type="match status" value="1"/>
</dbReference>
<dbReference type="PANTHER" id="PTHR11078">
    <property type="entry name" value="N UTILIZATION SUBSTANCE PROTEIN B-RELATED"/>
    <property type="match status" value="1"/>
</dbReference>
<evidence type="ECO:0000256" key="5">
    <source>
        <dbReference type="ARBA" id="ARBA00023163"/>
    </source>
</evidence>
<evidence type="ECO:0000313" key="9">
    <source>
        <dbReference type="EMBL" id="SDR68229.1"/>
    </source>
</evidence>
<dbReference type="HAMAP" id="MF_00073">
    <property type="entry name" value="NusB"/>
    <property type="match status" value="1"/>
</dbReference>
<accession>A0A1H1L2T5</accession>
<dbReference type="AlphaFoldDB" id="A0A1H1L2T5"/>